<evidence type="ECO:0000313" key="11">
    <source>
        <dbReference type="Proteomes" id="UP001499994"/>
    </source>
</evidence>
<feature type="signal peptide" evidence="8">
    <location>
        <begin position="1"/>
        <end position="24"/>
    </location>
</feature>
<keyword evidence="11" id="KW-1185">Reference proteome</keyword>
<sequence>MMKKTRLIANAITLSLFSPLAAHALDQPVLGERGVAVIQQDGLAFKDLNKDGMLTPYEDWRLSPHQRARDLVARMSLEEKAGVMMHGSAPAPGSSIGRGEVYDIAAAATMIVDEKVNTFITRLTTTPAAMAKQNNRLQAIAESTHLGIPITLSADPRNVYQYSAQVPANVDGFSKWPETLGIAAIGDENIAQRYADITRQEYRVLGITQALSPMADIASEPRWSRIAGTFGDDPQLTKRMVRGYIKGMQHGGEGLNSASVSAVVKHWVGYGASEQGYDSHNSYGKYADFSGRKLDAHILPFTGAFEAHVAGVMPTYSVLKNLQHQGRKVEPVAAGFNRYLLQDLLRQKYHFKGVIISDWLITDDCKEKCIHGHPEGETPDPSSLGMPWGVETLSKVERFAKAVNAGIDQFGGVTDSALLVQAVKEKRISQSRLDQSVTRILEQKFALGLFENPYVDPVTAGKTLPNRAWQAEADNAQRASLVLLENKTKLLPLQKGQKVWLYGIDPAVAKQAGLTVVDKPENADLALVRASAPYEQPHKNYFFGAQYHEGSLAFAADNPDWLAIQAASQVPTIVTVYLDRPAILTPVQEKASVLIGNFGVSDRVLLRALTDGHPFSGKLPFELPSSMESVRKQHSAAPHDSDKPLYPTGFGLL</sequence>
<gene>
    <name evidence="10" type="ORF">GCM10022405_15810</name>
</gene>
<dbReference type="GO" id="GO:0016787">
    <property type="term" value="F:hydrolase activity"/>
    <property type="evidence" value="ECO:0007669"/>
    <property type="project" value="UniProtKB-KW"/>
</dbReference>
<dbReference type="Pfam" id="PF00933">
    <property type="entry name" value="Glyco_hydro_3"/>
    <property type="match status" value="1"/>
</dbReference>
<comment type="similarity">
    <text evidence="2">Belongs to the glycosyl hydrolase 3 family.</text>
</comment>
<evidence type="ECO:0000256" key="6">
    <source>
        <dbReference type="ARBA" id="ARBA00023295"/>
    </source>
</evidence>
<evidence type="ECO:0000256" key="1">
    <source>
        <dbReference type="ARBA" id="ARBA00000448"/>
    </source>
</evidence>
<comment type="catalytic activity">
    <reaction evidence="1">
        <text>Hydrolysis of terminal, non-reducing beta-D-glucosyl residues with release of beta-D-glucose.</text>
        <dbReference type="EC" id="3.2.1.21"/>
    </reaction>
</comment>
<comment type="caution">
    <text evidence="10">The sequence shown here is derived from an EMBL/GenBank/DDBJ whole genome shotgun (WGS) entry which is preliminary data.</text>
</comment>
<accession>A0ABP7L2Z5</accession>
<keyword evidence="6" id="KW-0326">Glycosidase</keyword>
<dbReference type="SUPFAM" id="SSF51445">
    <property type="entry name" value="(Trans)glycosidases"/>
    <property type="match status" value="1"/>
</dbReference>
<dbReference type="EMBL" id="BAABDG010000002">
    <property type="protein sequence ID" value="GAA3891231.1"/>
    <property type="molecule type" value="Genomic_DNA"/>
</dbReference>
<proteinExistence type="inferred from homology"/>
<dbReference type="EC" id="3.2.1.21" evidence="3"/>
<dbReference type="InterPro" id="IPR051915">
    <property type="entry name" value="Cellulose_Degrad_GH3"/>
</dbReference>
<dbReference type="SUPFAM" id="SSF52279">
    <property type="entry name" value="Beta-D-glucan exohydrolase, C-terminal domain"/>
    <property type="match status" value="1"/>
</dbReference>
<evidence type="ECO:0000256" key="4">
    <source>
        <dbReference type="ARBA" id="ARBA00022729"/>
    </source>
</evidence>
<protein>
    <recommendedName>
        <fullName evidence="3">beta-glucosidase</fullName>
        <ecNumber evidence="3">3.2.1.21</ecNumber>
    </recommendedName>
</protein>
<evidence type="ECO:0000313" key="10">
    <source>
        <dbReference type="EMBL" id="GAA3891231.1"/>
    </source>
</evidence>
<dbReference type="PANTHER" id="PTHR30620:SF16">
    <property type="entry name" value="LYSOSOMAL BETA GLUCOSIDASE"/>
    <property type="match status" value="1"/>
</dbReference>
<keyword evidence="4 8" id="KW-0732">Signal</keyword>
<feature type="domain" description="Glycoside hydrolase family 3 N-terminal" evidence="9">
    <location>
        <begin position="106"/>
        <end position="441"/>
    </location>
</feature>
<evidence type="ECO:0000256" key="2">
    <source>
        <dbReference type="ARBA" id="ARBA00005336"/>
    </source>
</evidence>
<evidence type="ECO:0000256" key="3">
    <source>
        <dbReference type="ARBA" id="ARBA00012744"/>
    </source>
</evidence>
<dbReference type="Proteomes" id="UP001499994">
    <property type="component" value="Unassembled WGS sequence"/>
</dbReference>
<dbReference type="InterPro" id="IPR001764">
    <property type="entry name" value="Glyco_hydro_3_N"/>
</dbReference>
<feature type="chain" id="PRO_5045356900" description="beta-glucosidase" evidence="8">
    <location>
        <begin position="25"/>
        <end position="653"/>
    </location>
</feature>
<dbReference type="InterPro" id="IPR017853">
    <property type="entry name" value="GH"/>
</dbReference>
<dbReference type="Gene3D" id="3.20.20.300">
    <property type="entry name" value="Glycoside hydrolase, family 3, N-terminal domain"/>
    <property type="match status" value="1"/>
</dbReference>
<evidence type="ECO:0000256" key="8">
    <source>
        <dbReference type="SAM" id="SignalP"/>
    </source>
</evidence>
<reference evidence="11" key="1">
    <citation type="journal article" date="2019" name="Int. J. Syst. Evol. Microbiol.">
        <title>The Global Catalogue of Microorganisms (GCM) 10K type strain sequencing project: providing services to taxonomists for standard genome sequencing and annotation.</title>
        <authorList>
            <consortium name="The Broad Institute Genomics Platform"/>
            <consortium name="The Broad Institute Genome Sequencing Center for Infectious Disease"/>
            <person name="Wu L."/>
            <person name="Ma J."/>
        </authorList>
    </citation>
    <scope>NUCLEOTIDE SEQUENCE [LARGE SCALE GENOMIC DNA]</scope>
    <source>
        <strain evidence="11">JCM 17201</strain>
    </source>
</reference>
<dbReference type="PRINTS" id="PR00133">
    <property type="entry name" value="GLHYDRLASE3"/>
</dbReference>
<evidence type="ECO:0000259" key="9">
    <source>
        <dbReference type="Pfam" id="PF00933"/>
    </source>
</evidence>
<dbReference type="InterPro" id="IPR036881">
    <property type="entry name" value="Glyco_hydro_3_C_sf"/>
</dbReference>
<evidence type="ECO:0000256" key="7">
    <source>
        <dbReference type="SAM" id="MobiDB-lite"/>
    </source>
</evidence>
<dbReference type="Gene3D" id="3.40.50.1700">
    <property type="entry name" value="Glycoside hydrolase family 3 C-terminal domain"/>
    <property type="match status" value="1"/>
</dbReference>
<dbReference type="InterPro" id="IPR036962">
    <property type="entry name" value="Glyco_hydro_3_N_sf"/>
</dbReference>
<keyword evidence="5 10" id="KW-0378">Hydrolase</keyword>
<feature type="region of interest" description="Disordered" evidence="7">
    <location>
        <begin position="630"/>
        <end position="653"/>
    </location>
</feature>
<dbReference type="PANTHER" id="PTHR30620">
    <property type="entry name" value="PERIPLASMIC BETA-GLUCOSIDASE-RELATED"/>
    <property type="match status" value="1"/>
</dbReference>
<name>A0ABP7L2Z5_9GAMM</name>
<evidence type="ECO:0000256" key="5">
    <source>
        <dbReference type="ARBA" id="ARBA00022801"/>
    </source>
</evidence>
<organism evidence="10 11">
    <name type="scientific">Gibbsiella dentisursi</name>
    <dbReference type="NCBI Taxonomy" id="796890"/>
    <lineage>
        <taxon>Bacteria</taxon>
        <taxon>Pseudomonadati</taxon>
        <taxon>Pseudomonadota</taxon>
        <taxon>Gammaproteobacteria</taxon>
        <taxon>Enterobacterales</taxon>
        <taxon>Yersiniaceae</taxon>
        <taxon>Gibbsiella</taxon>
    </lineage>
</organism>